<sequence length="74" mass="8385">MQTLLSHNAKVYVAARNQPQSEETIRELKDKTGNEAIFLKLDQVAAEEFLRYYSLNSPGHDWPTNANELTFSSG</sequence>
<gene>
    <name evidence="1" type="ORF">SERLA73DRAFT_192495</name>
</gene>
<dbReference type="InParanoid" id="F8QKS4"/>
<proteinExistence type="predicted"/>
<dbReference type="EMBL" id="GL946417">
    <property type="protein sequence ID" value="EGN91096.1"/>
    <property type="molecule type" value="Genomic_DNA"/>
</dbReference>
<keyword evidence="2" id="KW-1185">Reference proteome</keyword>
<reference evidence="2" key="1">
    <citation type="journal article" date="2011" name="Science">
        <title>The plant cell wall-decomposing machinery underlies the functional diversity of forest fungi.</title>
        <authorList>
            <person name="Eastwood D.C."/>
            <person name="Floudas D."/>
            <person name="Binder M."/>
            <person name="Majcherczyk A."/>
            <person name="Schneider P."/>
            <person name="Aerts A."/>
            <person name="Asiegbu F.O."/>
            <person name="Baker S.E."/>
            <person name="Barry K."/>
            <person name="Bendiksby M."/>
            <person name="Blumentritt M."/>
            <person name="Coutinho P.M."/>
            <person name="Cullen D."/>
            <person name="de Vries R.P."/>
            <person name="Gathman A."/>
            <person name="Goodell B."/>
            <person name="Henrissat B."/>
            <person name="Ihrmark K."/>
            <person name="Kauserud H."/>
            <person name="Kohler A."/>
            <person name="LaButti K."/>
            <person name="Lapidus A."/>
            <person name="Lavin J.L."/>
            <person name="Lee Y.-H."/>
            <person name="Lindquist E."/>
            <person name="Lilly W."/>
            <person name="Lucas S."/>
            <person name="Morin E."/>
            <person name="Murat C."/>
            <person name="Oguiza J.A."/>
            <person name="Park J."/>
            <person name="Pisabarro A.G."/>
            <person name="Riley R."/>
            <person name="Rosling A."/>
            <person name="Salamov A."/>
            <person name="Schmidt O."/>
            <person name="Schmutz J."/>
            <person name="Skrede I."/>
            <person name="Stenlid J."/>
            <person name="Wiebenga A."/>
            <person name="Xie X."/>
            <person name="Kuees U."/>
            <person name="Hibbett D.S."/>
            <person name="Hoffmeister D."/>
            <person name="Hoegberg N."/>
            <person name="Martin F."/>
            <person name="Grigoriev I.V."/>
            <person name="Watkinson S.C."/>
        </authorList>
    </citation>
    <scope>NUCLEOTIDE SEQUENCE [LARGE SCALE GENOMIC DNA]</scope>
    <source>
        <strain evidence="2">strain S7.3</strain>
    </source>
</reference>
<dbReference type="AlphaFoldDB" id="F8QKS4"/>
<evidence type="ECO:0000313" key="2">
    <source>
        <dbReference type="Proteomes" id="UP000008063"/>
    </source>
</evidence>
<protein>
    <submittedName>
        <fullName evidence="1">Uncharacterized protein</fullName>
    </submittedName>
</protein>
<dbReference type="Gene3D" id="3.40.50.720">
    <property type="entry name" value="NAD(P)-binding Rossmann-like Domain"/>
    <property type="match status" value="1"/>
</dbReference>
<dbReference type="STRING" id="936435.F8QKS4"/>
<name>F8QKS4_SERL3</name>
<accession>F8QKS4</accession>
<dbReference type="SUPFAM" id="SSF51735">
    <property type="entry name" value="NAD(P)-binding Rossmann-fold domains"/>
    <property type="match status" value="1"/>
</dbReference>
<evidence type="ECO:0000313" key="1">
    <source>
        <dbReference type="EMBL" id="EGN91096.1"/>
    </source>
</evidence>
<dbReference type="HOGENOM" id="CLU_2689338_0_0_1"/>
<dbReference type="Proteomes" id="UP000008063">
    <property type="component" value="Unassembled WGS sequence"/>
</dbReference>
<organism evidence="2">
    <name type="scientific">Serpula lacrymans var. lacrymans (strain S7.3)</name>
    <name type="common">Dry rot fungus</name>
    <dbReference type="NCBI Taxonomy" id="936435"/>
    <lineage>
        <taxon>Eukaryota</taxon>
        <taxon>Fungi</taxon>
        <taxon>Dikarya</taxon>
        <taxon>Basidiomycota</taxon>
        <taxon>Agaricomycotina</taxon>
        <taxon>Agaricomycetes</taxon>
        <taxon>Agaricomycetidae</taxon>
        <taxon>Boletales</taxon>
        <taxon>Coniophorineae</taxon>
        <taxon>Serpulaceae</taxon>
        <taxon>Serpula</taxon>
    </lineage>
</organism>
<dbReference type="InterPro" id="IPR036291">
    <property type="entry name" value="NAD(P)-bd_dom_sf"/>
</dbReference>